<dbReference type="SMART" id="SM00825">
    <property type="entry name" value="PKS_KS"/>
    <property type="match status" value="1"/>
</dbReference>
<name>A0A2M7E8L7_9BACT</name>
<dbReference type="EMBL" id="PETL01000199">
    <property type="protein sequence ID" value="PIV64069.1"/>
    <property type="molecule type" value="Genomic_DNA"/>
</dbReference>
<keyword evidence="9 11" id="KW-0275">Fatty acid biosynthesis</keyword>
<dbReference type="PIRSF" id="PIRSF000447">
    <property type="entry name" value="KAS_II"/>
    <property type="match status" value="1"/>
</dbReference>
<keyword evidence="8" id="KW-0443">Lipid metabolism</keyword>
<protein>
    <recommendedName>
        <fullName evidence="4 11">3-oxoacyl-[acyl-carrier-protein] synthase 2</fullName>
        <ecNumber evidence="3 11">2.3.1.179</ecNumber>
    </recommendedName>
</protein>
<keyword evidence="10 11" id="KW-0012">Acyltransferase</keyword>
<comment type="catalytic activity">
    <reaction evidence="11">
        <text>(9Z)-hexadecenoyl-[ACP] + malonyl-[ACP] + H(+) = 3-oxo-(11Z)-octadecenoyl-[ACP] + holo-[ACP] + CO2</text>
        <dbReference type="Rhea" id="RHEA:55040"/>
        <dbReference type="Rhea" id="RHEA-COMP:9623"/>
        <dbReference type="Rhea" id="RHEA-COMP:9685"/>
        <dbReference type="Rhea" id="RHEA-COMP:10800"/>
        <dbReference type="Rhea" id="RHEA-COMP:14074"/>
        <dbReference type="ChEBI" id="CHEBI:15378"/>
        <dbReference type="ChEBI" id="CHEBI:16526"/>
        <dbReference type="ChEBI" id="CHEBI:64479"/>
        <dbReference type="ChEBI" id="CHEBI:78449"/>
        <dbReference type="ChEBI" id="CHEBI:83989"/>
        <dbReference type="ChEBI" id="CHEBI:138538"/>
        <dbReference type="EC" id="2.3.1.179"/>
    </reaction>
</comment>
<dbReference type="NCBIfam" id="TIGR03150">
    <property type="entry name" value="fabF"/>
    <property type="match status" value="1"/>
</dbReference>
<gene>
    <name evidence="15" type="primary">fabF</name>
    <name evidence="15" type="ORF">COS11_04120</name>
</gene>
<evidence type="ECO:0000256" key="5">
    <source>
        <dbReference type="ARBA" id="ARBA00022516"/>
    </source>
</evidence>
<evidence type="ECO:0000313" key="16">
    <source>
        <dbReference type="Proteomes" id="UP000228886"/>
    </source>
</evidence>
<dbReference type="Pfam" id="PF00109">
    <property type="entry name" value="ketoacyl-synt"/>
    <property type="match status" value="1"/>
</dbReference>
<evidence type="ECO:0000256" key="3">
    <source>
        <dbReference type="ARBA" id="ARBA00012356"/>
    </source>
</evidence>
<dbReference type="NCBIfam" id="NF005589">
    <property type="entry name" value="PRK07314.1"/>
    <property type="match status" value="1"/>
</dbReference>
<feature type="domain" description="Ketosynthase family 3 (KS3)" evidence="14">
    <location>
        <begin position="3"/>
        <end position="409"/>
    </location>
</feature>
<evidence type="ECO:0000256" key="2">
    <source>
        <dbReference type="ARBA" id="ARBA00008467"/>
    </source>
</evidence>
<dbReference type="FunFam" id="3.40.47.10:FF:000009">
    <property type="entry name" value="3-oxoacyl-[acyl-carrier-protein] synthase 2"/>
    <property type="match status" value="1"/>
</dbReference>
<dbReference type="Pfam" id="PF02801">
    <property type="entry name" value="Ketoacyl-synt_C"/>
    <property type="match status" value="1"/>
</dbReference>
<dbReference type="PROSITE" id="PS00606">
    <property type="entry name" value="KS3_1"/>
    <property type="match status" value="1"/>
</dbReference>
<sequence>MEKKRIVITGMGLLTPVGNSKKETWEALVKGKSGIDRIKGFDVQDYSCQIAGEVKNFDSSLFLDRKTARHMERFVQYSIAATREALSDACLEGIDKERIGVIIGAGIGGLRIIEEQHSILLEKGPRRVSPFLIPMLIPNMASGQIAIQFDFRGPNYCTVSACASGAHAIADSYRLLKNGEAEVMVAGGTESCITPLGLAGFCSAHSLSTKNDEPKKACCPFDQRRDGFIMAEGAGILILETLENAKKRNAHIYAEIAGAGLSADAYHMTAPPSDGKGAFLAMKRALENSEIRAEKIDYINAHGTSTFLNDKSETQAIKKVFGNYAYQIPVSSIKSMVGHMLGAAGAVEAAVSALVIENSLIPPTINYEVADPECDLDYVPNYAREKEVKTVISNSFGFGGHNIAIVIKKFKE</sequence>
<dbReference type="EC" id="2.3.1.179" evidence="3 11"/>
<evidence type="ECO:0000256" key="8">
    <source>
        <dbReference type="ARBA" id="ARBA00023098"/>
    </source>
</evidence>
<dbReference type="InterPro" id="IPR014031">
    <property type="entry name" value="Ketoacyl_synth_C"/>
</dbReference>
<feature type="active site" description="For beta-ketoacyl synthase activity" evidence="12">
    <location>
        <position position="162"/>
    </location>
</feature>
<dbReference type="GO" id="GO:0004315">
    <property type="term" value="F:3-oxoacyl-[acyl-carrier-protein] synthase activity"/>
    <property type="evidence" value="ECO:0007669"/>
    <property type="project" value="UniProtKB-UniRule"/>
</dbReference>
<evidence type="ECO:0000256" key="12">
    <source>
        <dbReference type="PIRSR" id="PIRSR000447-1"/>
    </source>
</evidence>
<dbReference type="PANTHER" id="PTHR11712:SF336">
    <property type="entry name" value="3-OXOACYL-[ACYL-CARRIER-PROTEIN] SYNTHASE, MITOCHONDRIAL"/>
    <property type="match status" value="1"/>
</dbReference>
<dbReference type="InterPro" id="IPR000794">
    <property type="entry name" value="Beta-ketoacyl_synthase"/>
</dbReference>
<dbReference type="Proteomes" id="UP000228886">
    <property type="component" value="Unassembled WGS sequence"/>
</dbReference>
<dbReference type="GO" id="GO:0006633">
    <property type="term" value="P:fatty acid biosynthetic process"/>
    <property type="evidence" value="ECO:0007669"/>
    <property type="project" value="UniProtKB-UniRule"/>
</dbReference>
<comment type="catalytic activity">
    <reaction evidence="11">
        <text>a fatty acyl-[ACP] + malonyl-[ACP] + H(+) = a 3-oxoacyl-[ACP] + holo-[ACP] + CO2</text>
        <dbReference type="Rhea" id="RHEA:22836"/>
        <dbReference type="Rhea" id="RHEA-COMP:9623"/>
        <dbReference type="Rhea" id="RHEA-COMP:9685"/>
        <dbReference type="Rhea" id="RHEA-COMP:9916"/>
        <dbReference type="Rhea" id="RHEA-COMP:14125"/>
        <dbReference type="ChEBI" id="CHEBI:15378"/>
        <dbReference type="ChEBI" id="CHEBI:16526"/>
        <dbReference type="ChEBI" id="CHEBI:64479"/>
        <dbReference type="ChEBI" id="CHEBI:78449"/>
        <dbReference type="ChEBI" id="CHEBI:78776"/>
        <dbReference type="ChEBI" id="CHEBI:138651"/>
    </reaction>
</comment>
<accession>A0A2M7E8L7</accession>
<evidence type="ECO:0000256" key="11">
    <source>
        <dbReference type="PIRNR" id="PIRNR000447"/>
    </source>
</evidence>
<dbReference type="InterPro" id="IPR017568">
    <property type="entry name" value="3-oxoacyl-ACP_synth-2"/>
</dbReference>
<reference evidence="16" key="1">
    <citation type="submission" date="2017-09" db="EMBL/GenBank/DDBJ databases">
        <title>Depth-based differentiation of microbial function through sediment-hosted aquifers and enrichment of novel symbionts in the deep terrestrial subsurface.</title>
        <authorList>
            <person name="Probst A.J."/>
            <person name="Ladd B."/>
            <person name="Jarett J.K."/>
            <person name="Geller-Mcgrath D.E."/>
            <person name="Sieber C.M.K."/>
            <person name="Emerson J.B."/>
            <person name="Anantharaman K."/>
            <person name="Thomas B.C."/>
            <person name="Malmstrom R."/>
            <person name="Stieglmeier M."/>
            <person name="Klingl A."/>
            <person name="Woyke T."/>
            <person name="Ryan C.M."/>
            <person name="Banfield J.F."/>
        </authorList>
    </citation>
    <scope>NUCLEOTIDE SEQUENCE [LARGE SCALE GENOMIC DNA]</scope>
</reference>
<keyword evidence="5 11" id="KW-0444">Lipid biosynthesis</keyword>
<organism evidence="15 16">
    <name type="scientific">bacterium (Candidatus Ratteibacteria) CG01_land_8_20_14_3_00_40_19</name>
    <dbReference type="NCBI Taxonomy" id="2014290"/>
    <lineage>
        <taxon>Bacteria</taxon>
        <taxon>Candidatus Ratteibacteria</taxon>
    </lineage>
</organism>
<dbReference type="PANTHER" id="PTHR11712">
    <property type="entry name" value="POLYKETIDE SYNTHASE-RELATED"/>
    <property type="match status" value="1"/>
</dbReference>
<dbReference type="Gene3D" id="3.40.47.10">
    <property type="match status" value="1"/>
</dbReference>
<comment type="function">
    <text evidence="11">Involved in the type II fatty acid elongation cycle. Catalyzes the elongation of a wide range of acyl-ACP by the addition of two carbons from malonyl-ACP to an acyl acceptor. Can efficiently catalyze the conversion of palmitoleoyl-ACP (cis-hexadec-9-enoyl-ACP) to cis-vaccenoyl-ACP (cis-octadec-11-enoyl-ACP), an essential step in the thermal regulation of fatty acid composition.</text>
</comment>
<dbReference type="PROSITE" id="PS52004">
    <property type="entry name" value="KS3_2"/>
    <property type="match status" value="1"/>
</dbReference>
<evidence type="ECO:0000256" key="6">
    <source>
        <dbReference type="ARBA" id="ARBA00022679"/>
    </source>
</evidence>
<evidence type="ECO:0000256" key="10">
    <source>
        <dbReference type="ARBA" id="ARBA00023315"/>
    </source>
</evidence>
<evidence type="ECO:0000256" key="13">
    <source>
        <dbReference type="RuleBase" id="RU003694"/>
    </source>
</evidence>
<evidence type="ECO:0000256" key="7">
    <source>
        <dbReference type="ARBA" id="ARBA00022832"/>
    </source>
</evidence>
<dbReference type="InterPro" id="IPR016039">
    <property type="entry name" value="Thiolase-like"/>
</dbReference>
<comment type="caution">
    <text evidence="15">The sequence shown here is derived from an EMBL/GenBank/DDBJ whole genome shotgun (WGS) entry which is preliminary data.</text>
</comment>
<dbReference type="NCBIfam" id="NF004970">
    <property type="entry name" value="PRK06333.1"/>
    <property type="match status" value="1"/>
</dbReference>
<keyword evidence="6 11" id="KW-0808">Transferase</keyword>
<evidence type="ECO:0000256" key="9">
    <source>
        <dbReference type="ARBA" id="ARBA00023160"/>
    </source>
</evidence>
<dbReference type="CDD" id="cd00834">
    <property type="entry name" value="KAS_I_II"/>
    <property type="match status" value="1"/>
</dbReference>
<dbReference type="UniPathway" id="UPA00094"/>
<comment type="similarity">
    <text evidence="2 11 13">Belongs to the thiolase-like superfamily. Beta-ketoacyl-ACP synthases family.</text>
</comment>
<dbReference type="GO" id="GO:0005829">
    <property type="term" value="C:cytosol"/>
    <property type="evidence" value="ECO:0007669"/>
    <property type="project" value="TreeGrafter"/>
</dbReference>
<comment type="pathway">
    <text evidence="1 11">Lipid metabolism; fatty acid biosynthesis.</text>
</comment>
<dbReference type="InterPro" id="IPR014030">
    <property type="entry name" value="Ketoacyl_synth_N"/>
</dbReference>
<evidence type="ECO:0000259" key="14">
    <source>
        <dbReference type="PROSITE" id="PS52004"/>
    </source>
</evidence>
<evidence type="ECO:0000313" key="15">
    <source>
        <dbReference type="EMBL" id="PIV64069.1"/>
    </source>
</evidence>
<keyword evidence="7" id="KW-0276">Fatty acid metabolism</keyword>
<evidence type="ECO:0000256" key="1">
    <source>
        <dbReference type="ARBA" id="ARBA00005194"/>
    </source>
</evidence>
<evidence type="ECO:0000256" key="4">
    <source>
        <dbReference type="ARBA" id="ARBA00014657"/>
    </source>
</evidence>
<dbReference type="AlphaFoldDB" id="A0A2M7E8L7"/>
<proteinExistence type="inferred from homology"/>
<dbReference type="InterPro" id="IPR018201">
    <property type="entry name" value="Ketoacyl_synth_AS"/>
</dbReference>
<dbReference type="SUPFAM" id="SSF53901">
    <property type="entry name" value="Thiolase-like"/>
    <property type="match status" value="2"/>
</dbReference>
<dbReference type="InterPro" id="IPR020841">
    <property type="entry name" value="PKS_Beta-ketoAc_synthase_dom"/>
</dbReference>